<dbReference type="PANTHER" id="PTHR21581:SF33">
    <property type="entry name" value="D-ALANYL-D-ALANINE CARBOXYPEPTIDASE DACB"/>
    <property type="match status" value="1"/>
</dbReference>
<feature type="active site" description="Acyl-ester intermediate" evidence="7">
    <location>
        <position position="69"/>
    </location>
</feature>
<evidence type="ECO:0000256" key="10">
    <source>
        <dbReference type="SAM" id="MobiDB-lite"/>
    </source>
</evidence>
<dbReference type="Proteomes" id="UP000266172">
    <property type="component" value="Unassembled WGS sequence"/>
</dbReference>
<evidence type="ECO:0000259" key="13">
    <source>
        <dbReference type="Pfam" id="PF00768"/>
    </source>
</evidence>
<dbReference type="EMBL" id="QRVL01000021">
    <property type="protein sequence ID" value="RGS36617.1"/>
    <property type="molecule type" value="Genomic_DNA"/>
</dbReference>
<keyword evidence="14" id="KW-0645">Protease</keyword>
<dbReference type="InterPro" id="IPR018044">
    <property type="entry name" value="Peptidase_S11"/>
</dbReference>
<evidence type="ECO:0000256" key="2">
    <source>
        <dbReference type="ARBA" id="ARBA00022729"/>
    </source>
</evidence>
<feature type="active site" description="Proton acceptor" evidence="7">
    <location>
        <position position="72"/>
    </location>
</feature>
<keyword evidence="4" id="KW-0133">Cell shape</keyword>
<evidence type="ECO:0000256" key="6">
    <source>
        <dbReference type="ARBA" id="ARBA00023316"/>
    </source>
</evidence>
<feature type="domain" description="Peptidase S11 D-alanyl-D-alanine carboxypeptidase A N-terminal" evidence="13">
    <location>
        <begin position="36"/>
        <end position="269"/>
    </location>
</feature>
<evidence type="ECO:0000256" key="4">
    <source>
        <dbReference type="ARBA" id="ARBA00022960"/>
    </source>
</evidence>
<feature type="binding site" evidence="8">
    <location>
        <position position="240"/>
    </location>
    <ligand>
        <name>substrate</name>
    </ligand>
</feature>
<evidence type="ECO:0000256" key="3">
    <source>
        <dbReference type="ARBA" id="ARBA00022801"/>
    </source>
</evidence>
<organism evidence="14 15">
    <name type="scientific">Roseburia hominis</name>
    <dbReference type="NCBI Taxonomy" id="301301"/>
    <lineage>
        <taxon>Bacteria</taxon>
        <taxon>Bacillati</taxon>
        <taxon>Bacillota</taxon>
        <taxon>Clostridia</taxon>
        <taxon>Lachnospirales</taxon>
        <taxon>Lachnospiraceae</taxon>
        <taxon>Roseburia</taxon>
    </lineage>
</organism>
<sequence length="464" mass="52528">MRRANVWKKAACVALSLLYLLQIKPQVVQAADYWPEGPEVQSPSVILMEMSTGTVLYEKNSDERNYPASITKIMTTLLALENSDLNEVVTFSDDAINNTEGSGIYRDYGEQMTMEQCLYAVMLNSANECAYAVAEHVGGTVEHFVDMMNEKAAELGCTNTHFANPHGLFDENHYTTAHDMALIAKAAYQNETFRIITGTARYTIPPTNKHDEPTDLQNHNEMLYPFKTLKYRYEYCTGGKTGYTDIARSTLVTYAEKDGMSLVCVVMHTESPNQWTDSRNLFDYAFDNFQLFNIADNETRYTDSEAVEVGALNNNKAFVDIDASANIVLPKTTDFNDAASEITYNDVSENVVGTLAYTYAGRQVGKADIVTTGAVVDGYIFDNQSEVEQETDTEEETVSTVRIRPLTILLIVAGILLAAGLIFAGKKFYDNYYIIRHNREVRRNRKEQFRQMKSKPKYRRRRRR</sequence>
<name>A0A395V5H9_9FIRM</name>
<proteinExistence type="inferred from homology"/>
<reference evidence="14 15" key="1">
    <citation type="submission" date="2018-08" db="EMBL/GenBank/DDBJ databases">
        <title>A genome reference for cultivated species of the human gut microbiota.</title>
        <authorList>
            <person name="Zou Y."/>
            <person name="Xue W."/>
            <person name="Luo G."/>
        </authorList>
    </citation>
    <scope>NUCLEOTIDE SEQUENCE [LARGE SCALE GENOMIC DNA]</scope>
    <source>
        <strain evidence="14 15">AF22-12AC</strain>
    </source>
</reference>
<comment type="similarity">
    <text evidence="1 9">Belongs to the peptidase S11 family.</text>
</comment>
<keyword evidence="2 12" id="KW-0732">Signal</keyword>
<feature type="transmembrane region" description="Helical" evidence="11">
    <location>
        <begin position="406"/>
        <end position="424"/>
    </location>
</feature>
<feature type="compositionally biased region" description="Basic residues" evidence="10">
    <location>
        <begin position="452"/>
        <end position="464"/>
    </location>
</feature>
<keyword evidence="14" id="KW-0121">Carboxypeptidase</keyword>
<protein>
    <submittedName>
        <fullName evidence="14">D-alanyl-D-alanine carboxypeptidase</fullName>
    </submittedName>
</protein>
<dbReference type="PRINTS" id="PR00725">
    <property type="entry name" value="DADACBPTASE1"/>
</dbReference>
<keyword evidence="6" id="KW-0961">Cell wall biogenesis/degradation</keyword>
<dbReference type="AlphaFoldDB" id="A0A395V5H9"/>
<dbReference type="GO" id="GO:0009002">
    <property type="term" value="F:serine-type D-Ala-D-Ala carboxypeptidase activity"/>
    <property type="evidence" value="ECO:0007669"/>
    <property type="project" value="InterPro"/>
</dbReference>
<evidence type="ECO:0000256" key="5">
    <source>
        <dbReference type="ARBA" id="ARBA00022984"/>
    </source>
</evidence>
<dbReference type="PANTHER" id="PTHR21581">
    <property type="entry name" value="D-ALANYL-D-ALANINE CARBOXYPEPTIDASE"/>
    <property type="match status" value="1"/>
</dbReference>
<evidence type="ECO:0000256" key="8">
    <source>
        <dbReference type="PIRSR" id="PIRSR618044-2"/>
    </source>
</evidence>
<feature type="active site" evidence="7">
    <location>
        <position position="125"/>
    </location>
</feature>
<evidence type="ECO:0000256" key="7">
    <source>
        <dbReference type="PIRSR" id="PIRSR618044-1"/>
    </source>
</evidence>
<dbReference type="GO" id="GO:0071555">
    <property type="term" value="P:cell wall organization"/>
    <property type="evidence" value="ECO:0007669"/>
    <property type="project" value="UniProtKB-KW"/>
</dbReference>
<keyword evidence="3" id="KW-0378">Hydrolase</keyword>
<keyword evidence="11" id="KW-0472">Membrane</keyword>
<gene>
    <name evidence="14" type="ORF">DWX93_15510</name>
</gene>
<dbReference type="InterPro" id="IPR001967">
    <property type="entry name" value="Peptidase_S11_N"/>
</dbReference>
<dbReference type="GO" id="GO:0009252">
    <property type="term" value="P:peptidoglycan biosynthetic process"/>
    <property type="evidence" value="ECO:0007669"/>
    <property type="project" value="UniProtKB-KW"/>
</dbReference>
<comment type="caution">
    <text evidence="14">The sequence shown here is derived from an EMBL/GenBank/DDBJ whole genome shotgun (WGS) entry which is preliminary data.</text>
</comment>
<feature type="region of interest" description="Disordered" evidence="10">
    <location>
        <begin position="445"/>
        <end position="464"/>
    </location>
</feature>
<accession>A0A395V5H9</accession>
<keyword evidence="5" id="KW-0573">Peptidoglycan synthesis</keyword>
<feature type="chain" id="PRO_5017281667" evidence="12">
    <location>
        <begin position="31"/>
        <end position="464"/>
    </location>
</feature>
<keyword evidence="11" id="KW-1133">Transmembrane helix</keyword>
<evidence type="ECO:0000313" key="14">
    <source>
        <dbReference type="EMBL" id="RGS36617.1"/>
    </source>
</evidence>
<evidence type="ECO:0000256" key="1">
    <source>
        <dbReference type="ARBA" id="ARBA00007164"/>
    </source>
</evidence>
<evidence type="ECO:0000256" key="9">
    <source>
        <dbReference type="RuleBase" id="RU004016"/>
    </source>
</evidence>
<dbReference type="Pfam" id="PF00768">
    <property type="entry name" value="Peptidase_S11"/>
    <property type="match status" value="1"/>
</dbReference>
<feature type="signal peptide" evidence="12">
    <location>
        <begin position="1"/>
        <end position="30"/>
    </location>
</feature>
<dbReference type="Gene3D" id="3.40.710.10">
    <property type="entry name" value="DD-peptidase/beta-lactamase superfamily"/>
    <property type="match status" value="1"/>
</dbReference>
<evidence type="ECO:0000256" key="12">
    <source>
        <dbReference type="SAM" id="SignalP"/>
    </source>
</evidence>
<keyword evidence="11" id="KW-0812">Transmembrane</keyword>
<evidence type="ECO:0000313" key="15">
    <source>
        <dbReference type="Proteomes" id="UP000266172"/>
    </source>
</evidence>
<dbReference type="InterPro" id="IPR012338">
    <property type="entry name" value="Beta-lactam/transpept-like"/>
</dbReference>
<dbReference type="SUPFAM" id="SSF56601">
    <property type="entry name" value="beta-lactamase/transpeptidase-like"/>
    <property type="match status" value="1"/>
</dbReference>
<dbReference type="GO" id="GO:0006508">
    <property type="term" value="P:proteolysis"/>
    <property type="evidence" value="ECO:0007669"/>
    <property type="project" value="InterPro"/>
</dbReference>
<dbReference type="RefSeq" id="WP_118098451.1">
    <property type="nucleotide sequence ID" value="NZ_JAQEDX010000019.1"/>
</dbReference>
<dbReference type="GO" id="GO:0008360">
    <property type="term" value="P:regulation of cell shape"/>
    <property type="evidence" value="ECO:0007669"/>
    <property type="project" value="UniProtKB-KW"/>
</dbReference>
<evidence type="ECO:0000256" key="11">
    <source>
        <dbReference type="SAM" id="Phobius"/>
    </source>
</evidence>